<gene>
    <name evidence="10" type="ORF">QO015_001599</name>
</gene>
<dbReference type="Proteomes" id="UP001223743">
    <property type="component" value="Unassembled WGS sequence"/>
</dbReference>
<dbReference type="PANTHER" id="PTHR43357:SF3">
    <property type="entry name" value="FE(3+)-TRANSPORT SYSTEM PERMEASE PROTEIN FBPB 2"/>
    <property type="match status" value="1"/>
</dbReference>
<feature type="transmembrane region" description="Helical" evidence="8">
    <location>
        <begin position="32"/>
        <end position="54"/>
    </location>
</feature>
<evidence type="ECO:0000313" key="11">
    <source>
        <dbReference type="Proteomes" id="UP001223743"/>
    </source>
</evidence>
<keyword evidence="3" id="KW-1003">Cell membrane</keyword>
<evidence type="ECO:0000256" key="6">
    <source>
        <dbReference type="ARBA" id="ARBA00022989"/>
    </source>
</evidence>
<feature type="transmembrane region" description="Helical" evidence="8">
    <location>
        <begin position="487"/>
        <end position="506"/>
    </location>
</feature>
<accession>A0ABU0M4W8</accession>
<evidence type="ECO:0000256" key="1">
    <source>
        <dbReference type="ARBA" id="ARBA00004429"/>
    </source>
</evidence>
<evidence type="ECO:0000256" key="5">
    <source>
        <dbReference type="ARBA" id="ARBA00022692"/>
    </source>
</evidence>
<feature type="transmembrane region" description="Helical" evidence="8">
    <location>
        <begin position="387"/>
        <end position="408"/>
    </location>
</feature>
<evidence type="ECO:0000313" key="10">
    <source>
        <dbReference type="EMBL" id="MDQ0515986.1"/>
    </source>
</evidence>
<evidence type="ECO:0000256" key="8">
    <source>
        <dbReference type="RuleBase" id="RU363032"/>
    </source>
</evidence>
<dbReference type="InterPro" id="IPR000515">
    <property type="entry name" value="MetI-like"/>
</dbReference>
<keyword evidence="2 8" id="KW-0813">Transport</keyword>
<feature type="transmembrane region" description="Helical" evidence="8">
    <location>
        <begin position="206"/>
        <end position="228"/>
    </location>
</feature>
<dbReference type="PROSITE" id="PS50928">
    <property type="entry name" value="ABC_TM1"/>
    <property type="match status" value="2"/>
</dbReference>
<keyword evidence="11" id="KW-1185">Reference proteome</keyword>
<comment type="similarity">
    <text evidence="8">Belongs to the binding-protein-dependent transport system permease family.</text>
</comment>
<sequence>MQSASTAEAPPAAFNAAPSPVRRLLATDRRGFVFCLVVAGLALLPVAGLVSFAIGGGGRVWPSLIANVLPRAALTTATLLIGVALVAALVGIGTAFLVARCRFPGRSVFEWALLLPLAMPTYVMAYAWLDVIHPLGPLPTILRALLGIDDPRGLPLPELRSAGGAIFVIGLVLYPYVYLPVRALLLMRSAALGEAARTLGAGPLRIFFGVSLPTVWPAAALGLALVMLETLNDIGASEFLGIRTLTVAVYTTWTVRGSIEGASQIALAMLAIVVLVMALGRLARRNLPAQSGRTQRRTSERRLRPLGGSLAFGACALPILLGFGVPGSYLAGAALSRFMERGIPAGLLSAALNSVVLAGLTAAITVAAGLALAIAVRGARNPAVAPLAGVAGLGYAMPGTVLAVGLLVPVAALDNRIADLVRAMTGEAIGLVLIGSGAALLLALSLRFLTISARTLDAGLERISRSIDGAAQSLGASRRRIARDIHLPLLAPPLASAAILVFVDAMKELPATLLLRPLDFETLATSLYGEAARGTHEDGAMAALMIVLVGLAPVIALIRRR</sequence>
<evidence type="ECO:0000256" key="7">
    <source>
        <dbReference type="ARBA" id="ARBA00023136"/>
    </source>
</evidence>
<feature type="domain" description="ABC transmembrane type-1" evidence="9">
    <location>
        <begin position="73"/>
        <end position="283"/>
    </location>
</feature>
<dbReference type="PANTHER" id="PTHR43357">
    <property type="entry name" value="INNER MEMBRANE ABC TRANSPORTER PERMEASE PROTEIN YDCV"/>
    <property type="match status" value="1"/>
</dbReference>
<dbReference type="RefSeq" id="WP_266280194.1">
    <property type="nucleotide sequence ID" value="NZ_JAPKNF010000001.1"/>
</dbReference>
<feature type="transmembrane region" description="Helical" evidence="8">
    <location>
        <begin position="539"/>
        <end position="558"/>
    </location>
</feature>
<proteinExistence type="inferred from homology"/>
<dbReference type="Gene3D" id="1.10.3720.10">
    <property type="entry name" value="MetI-like"/>
    <property type="match status" value="2"/>
</dbReference>
<evidence type="ECO:0000256" key="2">
    <source>
        <dbReference type="ARBA" id="ARBA00022448"/>
    </source>
</evidence>
<feature type="transmembrane region" description="Helical" evidence="8">
    <location>
        <begin position="345"/>
        <end position="375"/>
    </location>
</feature>
<protein>
    <submittedName>
        <fullName evidence="10">Iron(III) transport system permease protein</fullName>
    </submittedName>
</protein>
<dbReference type="InterPro" id="IPR035906">
    <property type="entry name" value="MetI-like_sf"/>
</dbReference>
<reference evidence="10 11" key="1">
    <citation type="submission" date="2023-07" db="EMBL/GenBank/DDBJ databases">
        <title>Genomic Encyclopedia of Type Strains, Phase IV (KMG-IV): sequencing the most valuable type-strain genomes for metagenomic binning, comparative biology and taxonomic classification.</title>
        <authorList>
            <person name="Goeker M."/>
        </authorList>
    </citation>
    <scope>NUCLEOTIDE SEQUENCE [LARGE SCALE GENOMIC DNA]</scope>
    <source>
        <strain evidence="10 11">B1-1</strain>
    </source>
</reference>
<dbReference type="CDD" id="cd06261">
    <property type="entry name" value="TM_PBP2"/>
    <property type="match status" value="2"/>
</dbReference>
<feature type="transmembrane region" description="Helical" evidence="8">
    <location>
        <begin position="262"/>
        <end position="282"/>
    </location>
</feature>
<evidence type="ECO:0000256" key="4">
    <source>
        <dbReference type="ARBA" id="ARBA00022519"/>
    </source>
</evidence>
<keyword evidence="5 8" id="KW-0812">Transmembrane</keyword>
<feature type="transmembrane region" description="Helical" evidence="8">
    <location>
        <begin position="111"/>
        <end position="129"/>
    </location>
</feature>
<dbReference type="SUPFAM" id="SSF161098">
    <property type="entry name" value="MetI-like"/>
    <property type="match status" value="2"/>
</dbReference>
<feature type="transmembrane region" description="Helical" evidence="8">
    <location>
        <begin position="74"/>
        <end position="99"/>
    </location>
</feature>
<dbReference type="Pfam" id="PF00528">
    <property type="entry name" value="BPD_transp_1"/>
    <property type="match status" value="1"/>
</dbReference>
<keyword evidence="4" id="KW-0997">Cell inner membrane</keyword>
<name>A0ABU0M4W8_9HYPH</name>
<comment type="subcellular location">
    <subcellularLocation>
        <location evidence="1">Cell inner membrane</location>
        <topology evidence="1">Multi-pass membrane protein</topology>
    </subcellularLocation>
    <subcellularLocation>
        <location evidence="8">Cell membrane</location>
        <topology evidence="8">Multi-pass membrane protein</topology>
    </subcellularLocation>
</comment>
<feature type="domain" description="ABC transmembrane type-1" evidence="9">
    <location>
        <begin position="351"/>
        <end position="559"/>
    </location>
</feature>
<keyword evidence="6 8" id="KW-1133">Transmembrane helix</keyword>
<organism evidence="10 11">
    <name type="scientific">Kaistia geumhonensis</name>
    <dbReference type="NCBI Taxonomy" id="410839"/>
    <lineage>
        <taxon>Bacteria</taxon>
        <taxon>Pseudomonadati</taxon>
        <taxon>Pseudomonadota</taxon>
        <taxon>Alphaproteobacteria</taxon>
        <taxon>Hyphomicrobiales</taxon>
        <taxon>Kaistiaceae</taxon>
        <taxon>Kaistia</taxon>
    </lineage>
</organism>
<feature type="transmembrane region" description="Helical" evidence="8">
    <location>
        <begin position="162"/>
        <end position="185"/>
    </location>
</feature>
<evidence type="ECO:0000256" key="3">
    <source>
        <dbReference type="ARBA" id="ARBA00022475"/>
    </source>
</evidence>
<dbReference type="EMBL" id="JAUSWJ010000001">
    <property type="protein sequence ID" value="MDQ0515986.1"/>
    <property type="molecule type" value="Genomic_DNA"/>
</dbReference>
<feature type="transmembrane region" description="Helical" evidence="8">
    <location>
        <begin position="428"/>
        <end position="449"/>
    </location>
</feature>
<feature type="transmembrane region" description="Helical" evidence="8">
    <location>
        <begin position="303"/>
        <end position="325"/>
    </location>
</feature>
<keyword evidence="7 8" id="KW-0472">Membrane</keyword>
<evidence type="ECO:0000259" key="9">
    <source>
        <dbReference type="PROSITE" id="PS50928"/>
    </source>
</evidence>
<comment type="caution">
    <text evidence="10">The sequence shown here is derived from an EMBL/GenBank/DDBJ whole genome shotgun (WGS) entry which is preliminary data.</text>
</comment>